<evidence type="ECO:0000256" key="2">
    <source>
        <dbReference type="SAM" id="MobiDB-lite"/>
    </source>
</evidence>
<reference evidence="3 4" key="1">
    <citation type="submission" date="2019-07" db="EMBL/GenBank/DDBJ databases">
        <title>De Novo Assembly of kiwifruit Actinidia rufa.</title>
        <authorList>
            <person name="Sugita-Konishi S."/>
            <person name="Sato K."/>
            <person name="Mori E."/>
            <person name="Abe Y."/>
            <person name="Kisaki G."/>
            <person name="Hamano K."/>
            <person name="Suezawa K."/>
            <person name="Otani M."/>
            <person name="Fukuda T."/>
            <person name="Manabe T."/>
            <person name="Gomi K."/>
            <person name="Tabuchi M."/>
            <person name="Akimitsu K."/>
            <person name="Kataoka I."/>
        </authorList>
    </citation>
    <scope>NUCLEOTIDE SEQUENCE [LARGE SCALE GENOMIC DNA]</scope>
    <source>
        <strain evidence="4">cv. Fuchu</strain>
    </source>
</reference>
<keyword evidence="4" id="KW-1185">Reference proteome</keyword>
<keyword evidence="1" id="KW-0175">Coiled coil</keyword>
<evidence type="ECO:0000313" key="3">
    <source>
        <dbReference type="EMBL" id="GFY92755.1"/>
    </source>
</evidence>
<evidence type="ECO:0000313" key="4">
    <source>
        <dbReference type="Proteomes" id="UP000585474"/>
    </source>
</evidence>
<proteinExistence type="predicted"/>
<gene>
    <name evidence="3" type="ORF">Acr_08g0011510</name>
</gene>
<feature type="coiled-coil region" evidence="1">
    <location>
        <begin position="163"/>
        <end position="197"/>
    </location>
</feature>
<feature type="region of interest" description="Disordered" evidence="2">
    <location>
        <begin position="13"/>
        <end position="32"/>
    </location>
</feature>
<dbReference type="Proteomes" id="UP000585474">
    <property type="component" value="Unassembled WGS sequence"/>
</dbReference>
<evidence type="ECO:0000256" key="1">
    <source>
        <dbReference type="SAM" id="Coils"/>
    </source>
</evidence>
<comment type="caution">
    <text evidence="3">The sequence shown here is derived from an EMBL/GenBank/DDBJ whole genome shotgun (WGS) entry which is preliminary data.</text>
</comment>
<name>A0A7J0F230_9ERIC</name>
<sequence>MSKRIDMQKLAQIAKRGGSKHSTPVGEGMVISEKRPRDEISDILPTKKVKSIADSIGKGTMSPLEAKNKFKETRSKMESKGARPTVLGDVLWLTTSVLDNLAVAEMLLEGMIPSFDKEEVGKLLLEAFPWSRSSGGACFFLRRTWQGVEGGGDDLVVLEQQDLEDHRKMKEDQDATVERLEKEVAKLKKKEVLAKKLAIHEYKSLDDFQEEGEWGFAHRNSARRVSANSPISVDGFWMNVFDQSCDDFGNLGHQLIENDEIDPPLLE</sequence>
<dbReference type="AlphaFoldDB" id="A0A7J0F230"/>
<organism evidence="3 4">
    <name type="scientific">Actinidia rufa</name>
    <dbReference type="NCBI Taxonomy" id="165716"/>
    <lineage>
        <taxon>Eukaryota</taxon>
        <taxon>Viridiplantae</taxon>
        <taxon>Streptophyta</taxon>
        <taxon>Embryophyta</taxon>
        <taxon>Tracheophyta</taxon>
        <taxon>Spermatophyta</taxon>
        <taxon>Magnoliopsida</taxon>
        <taxon>eudicotyledons</taxon>
        <taxon>Gunneridae</taxon>
        <taxon>Pentapetalae</taxon>
        <taxon>asterids</taxon>
        <taxon>Ericales</taxon>
        <taxon>Actinidiaceae</taxon>
        <taxon>Actinidia</taxon>
    </lineage>
</organism>
<dbReference type="EMBL" id="BJWL01000008">
    <property type="protein sequence ID" value="GFY92755.1"/>
    <property type="molecule type" value="Genomic_DNA"/>
</dbReference>
<accession>A0A7J0F230</accession>
<protein>
    <submittedName>
        <fullName evidence="3">Uncharacterized protein</fullName>
    </submittedName>
</protein>